<feature type="non-terminal residue" evidence="1">
    <location>
        <position position="64"/>
    </location>
</feature>
<gene>
    <name evidence="1" type="ORF">METZ01_LOCUS287809</name>
</gene>
<name>A0A382LGG5_9ZZZZ</name>
<evidence type="ECO:0000313" key="1">
    <source>
        <dbReference type="EMBL" id="SVC34955.1"/>
    </source>
</evidence>
<reference evidence="1" key="1">
    <citation type="submission" date="2018-05" db="EMBL/GenBank/DDBJ databases">
        <authorList>
            <person name="Lanie J.A."/>
            <person name="Ng W.-L."/>
            <person name="Kazmierczak K.M."/>
            <person name="Andrzejewski T.M."/>
            <person name="Davidsen T.M."/>
            <person name="Wayne K.J."/>
            <person name="Tettelin H."/>
            <person name="Glass J.I."/>
            <person name="Rusch D."/>
            <person name="Podicherti R."/>
            <person name="Tsui H.-C.T."/>
            <person name="Winkler M.E."/>
        </authorList>
    </citation>
    <scope>NUCLEOTIDE SEQUENCE</scope>
</reference>
<dbReference type="EMBL" id="UINC01086468">
    <property type="protein sequence ID" value="SVC34955.1"/>
    <property type="molecule type" value="Genomic_DNA"/>
</dbReference>
<dbReference type="SUPFAM" id="SSF69255">
    <property type="entry name" value="gp5 N-terminal domain-like"/>
    <property type="match status" value="1"/>
</dbReference>
<protein>
    <submittedName>
        <fullName evidence="1">Uncharacterized protein</fullName>
    </submittedName>
</protein>
<accession>A0A382LGG5</accession>
<dbReference type="Gene3D" id="2.40.50.260">
    <property type="entry name" value="Nucleic acid-binding protein domain"/>
    <property type="match status" value="1"/>
</dbReference>
<sequence length="64" mass="7319">MTAQSYFMGEDGFNWFIGVVEDRNDPDQQGRVRVRCLGYHTPDLIAMPTSDLPWAHVMHPVTDP</sequence>
<proteinExistence type="predicted"/>
<dbReference type="AlphaFoldDB" id="A0A382LGG5"/>
<organism evidence="1">
    <name type="scientific">marine metagenome</name>
    <dbReference type="NCBI Taxonomy" id="408172"/>
    <lineage>
        <taxon>unclassified sequences</taxon>
        <taxon>metagenomes</taxon>
        <taxon>ecological metagenomes</taxon>
    </lineage>
</organism>